<dbReference type="EMBL" id="JNAD02000002">
    <property type="protein sequence ID" value="RKM97862.1"/>
    <property type="molecule type" value="Genomic_DNA"/>
</dbReference>
<organism evidence="1 2">
    <name type="scientific">Streptomyces xinghaiensis</name>
    <dbReference type="NCBI Taxonomy" id="1038928"/>
    <lineage>
        <taxon>Bacteria</taxon>
        <taxon>Bacillati</taxon>
        <taxon>Actinomycetota</taxon>
        <taxon>Actinomycetes</taxon>
        <taxon>Kitasatosporales</taxon>
        <taxon>Streptomycetaceae</taxon>
        <taxon>Streptomyces</taxon>
    </lineage>
</organism>
<dbReference type="GO" id="GO:0006355">
    <property type="term" value="P:regulation of DNA-templated transcription"/>
    <property type="evidence" value="ECO:0007669"/>
    <property type="project" value="InterPro"/>
</dbReference>
<gene>
    <name evidence="1" type="ORF">SFRA_004725</name>
</gene>
<evidence type="ECO:0000313" key="1">
    <source>
        <dbReference type="EMBL" id="RKM97862.1"/>
    </source>
</evidence>
<dbReference type="OrthoDB" id="8907023at2"/>
<name>A0A3S5ILF2_9ACTN</name>
<accession>A0A3S5ILF2</accession>
<dbReference type="Proteomes" id="UP000028058">
    <property type="component" value="Unassembled WGS sequence"/>
</dbReference>
<keyword evidence="2" id="KW-1185">Reference proteome</keyword>
<reference evidence="1 2" key="1">
    <citation type="journal article" date="2014" name="Genome Announc.">
        <title>Draft Genome Sequence of Streptomyces fradiae ATCC 19609, a Strain Highly Sensitive to Antibiotics.</title>
        <authorList>
            <person name="Bekker O.B."/>
            <person name="Klimina K.M."/>
            <person name="Vatlin A.A."/>
            <person name="Zakharevich N.V."/>
            <person name="Kasianov A.S."/>
            <person name="Danilenko V.N."/>
        </authorList>
    </citation>
    <scope>NUCLEOTIDE SEQUENCE [LARGE SCALE GENOMIC DNA]</scope>
    <source>
        <strain evidence="1 2">ATCC 19609</strain>
    </source>
</reference>
<dbReference type="AlphaFoldDB" id="A0A3S5ILF2"/>
<dbReference type="SUPFAM" id="SSF47598">
    <property type="entry name" value="Ribbon-helix-helix"/>
    <property type="match status" value="1"/>
</dbReference>
<evidence type="ECO:0000313" key="2">
    <source>
        <dbReference type="Proteomes" id="UP000028058"/>
    </source>
</evidence>
<proteinExistence type="predicted"/>
<comment type="caution">
    <text evidence="1">The sequence shown here is derived from an EMBL/GenBank/DDBJ whole genome shotgun (WGS) entry which is preliminary data.</text>
</comment>
<sequence>MPCCTAVKLRLREEQVLALKQRAEKEGISLHAIVLKAIDDYLALPARPSVVRKTAREQAAGWREPGERLG</sequence>
<protein>
    <submittedName>
        <fullName evidence="1">CopG family transcriptional regulator</fullName>
    </submittedName>
</protein>
<dbReference type="InterPro" id="IPR010985">
    <property type="entry name" value="Ribbon_hlx_hlx"/>
</dbReference>